<dbReference type="HAMAP" id="MF_00145">
    <property type="entry name" value="Phosphoglyc_kinase"/>
    <property type="match status" value="1"/>
</dbReference>
<accession>A0A3A3YU22</accession>
<comment type="subcellular location">
    <subcellularLocation>
        <location evidence="12">Cytoplasm</location>
    </subcellularLocation>
</comment>
<keyword evidence="9 12" id="KW-0418">Kinase</keyword>
<sequence length="401" mass="41724">MKTIDDLERELGGLSGKRVLVRADLNVPLSGSTITDDGRIRASVPTVERLAAAGARVVVCAHLGRPKGEPDPRYSVRPAYERLAELLPGRTVSFAEDVTGPSAQRTVAALGDGDVAVLENLRFDARETSKDAAERGALADELAALADAYVSDGFGVVHREQASVYDVAQRLPHAAGGLVVAEVESFAKVLEDPARPYAVVLGGSKVSDKLAVIDNLLGKVDRLLVGGGMCFTFLKAQGHDVGDSLLEEDQVDTVRGLIARAERDGVRLVLPVDVVVSTEISDDAATRVVPADAIPAGQKGLDIGPASVALFREQLADARTVVWNGPMGVFEKRPFAEGTRGVAQAIADVDGFSVVGGGDSAAAVRALGLDESAFGHVSTGGGASLELLEGKVLPGLAVLEQ</sequence>
<feature type="binding site" evidence="12">
    <location>
        <position position="122"/>
    </location>
    <ligand>
        <name>substrate</name>
    </ligand>
</feature>
<feature type="binding site" evidence="13">
    <location>
        <position position="159"/>
    </location>
    <ligand>
        <name>(2R)-3-phosphoglycerate</name>
        <dbReference type="ChEBI" id="CHEBI:58272"/>
    </ligand>
</feature>
<dbReference type="InterPro" id="IPR015911">
    <property type="entry name" value="Phosphoglycerate_kinase_CS"/>
</dbReference>
<dbReference type="FunFam" id="3.40.50.1260:FF:000006">
    <property type="entry name" value="Phosphoglycerate kinase"/>
    <property type="match status" value="1"/>
</dbReference>
<dbReference type="GO" id="GO:0006096">
    <property type="term" value="P:glycolytic process"/>
    <property type="evidence" value="ECO:0007669"/>
    <property type="project" value="UniProtKB-UniRule"/>
</dbReference>
<dbReference type="PIRSF" id="PIRSF000724">
    <property type="entry name" value="Pgk"/>
    <property type="match status" value="1"/>
</dbReference>
<dbReference type="PANTHER" id="PTHR11406:SF23">
    <property type="entry name" value="PHOSPHOGLYCERATE KINASE 1, CHLOROPLASTIC-RELATED"/>
    <property type="match status" value="1"/>
</dbReference>
<dbReference type="GO" id="GO:0043531">
    <property type="term" value="F:ADP binding"/>
    <property type="evidence" value="ECO:0007669"/>
    <property type="project" value="TreeGrafter"/>
</dbReference>
<evidence type="ECO:0000256" key="2">
    <source>
        <dbReference type="ARBA" id="ARBA00004838"/>
    </source>
</evidence>
<evidence type="ECO:0000256" key="3">
    <source>
        <dbReference type="ARBA" id="ARBA00008982"/>
    </source>
</evidence>
<evidence type="ECO:0000256" key="1">
    <source>
        <dbReference type="ARBA" id="ARBA00000642"/>
    </source>
</evidence>
<dbReference type="Gene3D" id="3.40.50.1260">
    <property type="entry name" value="Phosphoglycerate kinase, N-terminal domain"/>
    <property type="match status" value="2"/>
</dbReference>
<feature type="binding site" evidence="12 13">
    <location>
        <begin position="24"/>
        <end position="26"/>
    </location>
    <ligand>
        <name>substrate</name>
    </ligand>
</feature>
<dbReference type="EC" id="2.7.2.3" evidence="5 12"/>
<evidence type="ECO:0000256" key="5">
    <source>
        <dbReference type="ARBA" id="ARBA00013061"/>
    </source>
</evidence>
<dbReference type="RefSeq" id="WP_119951420.1">
    <property type="nucleotide sequence ID" value="NZ_QZEZ01000008.1"/>
</dbReference>
<comment type="similarity">
    <text evidence="3 12 15">Belongs to the phosphoglycerate kinase family.</text>
</comment>
<evidence type="ECO:0000256" key="10">
    <source>
        <dbReference type="ARBA" id="ARBA00022840"/>
    </source>
</evidence>
<dbReference type="GO" id="GO:0004618">
    <property type="term" value="F:phosphoglycerate kinase activity"/>
    <property type="evidence" value="ECO:0007669"/>
    <property type="project" value="UniProtKB-UniRule"/>
</dbReference>
<evidence type="ECO:0000256" key="11">
    <source>
        <dbReference type="ARBA" id="ARBA00023152"/>
    </source>
</evidence>
<dbReference type="InterPro" id="IPR036043">
    <property type="entry name" value="Phosphoglycerate_kinase_sf"/>
</dbReference>
<evidence type="ECO:0000256" key="13">
    <source>
        <dbReference type="PIRSR" id="PIRSR000724-1"/>
    </source>
</evidence>
<reference evidence="16 17" key="1">
    <citation type="submission" date="2018-09" db="EMBL/GenBank/DDBJ databases">
        <title>YIM 75000 draft genome.</title>
        <authorList>
            <person name="Tang S."/>
            <person name="Feng Y."/>
        </authorList>
    </citation>
    <scope>NUCLEOTIDE SEQUENCE [LARGE SCALE GENOMIC DNA]</scope>
    <source>
        <strain evidence="16 17">YIM 75000</strain>
    </source>
</reference>
<feature type="binding site" evidence="13">
    <location>
        <position position="122"/>
    </location>
    <ligand>
        <name>(2R)-3-phosphoglycerate</name>
        <dbReference type="ChEBI" id="CHEBI:58272"/>
    </ligand>
</feature>
<dbReference type="InterPro" id="IPR015824">
    <property type="entry name" value="Phosphoglycerate_kinase_N"/>
</dbReference>
<evidence type="ECO:0000256" key="8">
    <source>
        <dbReference type="ARBA" id="ARBA00022741"/>
    </source>
</evidence>
<evidence type="ECO:0000256" key="6">
    <source>
        <dbReference type="ARBA" id="ARBA00016471"/>
    </source>
</evidence>
<keyword evidence="10 12" id="KW-0067">ATP-binding</keyword>
<dbReference type="OrthoDB" id="9808460at2"/>
<dbReference type="PRINTS" id="PR00477">
    <property type="entry name" value="PHGLYCKINASE"/>
</dbReference>
<evidence type="ECO:0000313" key="16">
    <source>
        <dbReference type="EMBL" id="RJK93749.1"/>
    </source>
</evidence>
<dbReference type="Pfam" id="PF00162">
    <property type="entry name" value="PGK"/>
    <property type="match status" value="1"/>
</dbReference>
<keyword evidence="12" id="KW-0963">Cytoplasm</keyword>
<dbReference type="GO" id="GO:0006094">
    <property type="term" value="P:gluconeogenesis"/>
    <property type="evidence" value="ECO:0007669"/>
    <property type="project" value="TreeGrafter"/>
</dbReference>
<dbReference type="FunFam" id="3.40.50.1260:FF:000003">
    <property type="entry name" value="Phosphoglycerate kinase"/>
    <property type="match status" value="1"/>
</dbReference>
<feature type="binding site" evidence="12 14">
    <location>
        <position position="209"/>
    </location>
    <ligand>
        <name>ATP</name>
        <dbReference type="ChEBI" id="CHEBI:30616"/>
    </ligand>
</feature>
<feature type="binding site" evidence="12 14">
    <location>
        <position position="300"/>
    </location>
    <ligand>
        <name>ATP</name>
        <dbReference type="ChEBI" id="CHEBI:30616"/>
    </ligand>
</feature>
<dbReference type="SUPFAM" id="SSF53748">
    <property type="entry name" value="Phosphoglycerate kinase"/>
    <property type="match status" value="1"/>
</dbReference>
<evidence type="ECO:0000313" key="17">
    <source>
        <dbReference type="Proteomes" id="UP000265614"/>
    </source>
</evidence>
<feature type="binding site" evidence="12 14">
    <location>
        <begin position="357"/>
        <end position="360"/>
    </location>
    <ligand>
        <name>ATP</name>
        <dbReference type="ChEBI" id="CHEBI:30616"/>
    </ligand>
</feature>
<evidence type="ECO:0000256" key="12">
    <source>
        <dbReference type="HAMAP-Rule" id="MF_00145"/>
    </source>
</evidence>
<keyword evidence="8 12" id="KW-0547">Nucleotide-binding</keyword>
<feature type="binding site" evidence="12">
    <location>
        <position position="39"/>
    </location>
    <ligand>
        <name>substrate</name>
    </ligand>
</feature>
<keyword evidence="11 12" id="KW-0324">Glycolysis</keyword>
<dbReference type="GO" id="GO:0005829">
    <property type="term" value="C:cytosol"/>
    <property type="evidence" value="ECO:0007669"/>
    <property type="project" value="UniProtKB-ARBA"/>
</dbReference>
<comment type="subunit">
    <text evidence="4 12">Monomer.</text>
</comment>
<dbReference type="GO" id="GO:0005524">
    <property type="term" value="F:ATP binding"/>
    <property type="evidence" value="ECO:0007669"/>
    <property type="project" value="UniProtKB-KW"/>
</dbReference>
<gene>
    <name evidence="12" type="primary">pgk</name>
    <name evidence="16" type="ORF">D5H78_15540</name>
</gene>
<dbReference type="PANTHER" id="PTHR11406">
    <property type="entry name" value="PHOSPHOGLYCERATE KINASE"/>
    <property type="match status" value="1"/>
</dbReference>
<evidence type="ECO:0000256" key="14">
    <source>
        <dbReference type="PIRSR" id="PIRSR000724-2"/>
    </source>
</evidence>
<comment type="catalytic activity">
    <reaction evidence="1 12 15">
        <text>(2R)-3-phosphoglycerate + ATP = (2R)-3-phospho-glyceroyl phosphate + ADP</text>
        <dbReference type="Rhea" id="RHEA:14801"/>
        <dbReference type="ChEBI" id="CHEBI:30616"/>
        <dbReference type="ChEBI" id="CHEBI:57604"/>
        <dbReference type="ChEBI" id="CHEBI:58272"/>
        <dbReference type="ChEBI" id="CHEBI:456216"/>
        <dbReference type="EC" id="2.7.2.3"/>
    </reaction>
</comment>
<evidence type="ECO:0000256" key="7">
    <source>
        <dbReference type="ARBA" id="ARBA00022679"/>
    </source>
</evidence>
<keyword evidence="17" id="KW-1185">Reference proteome</keyword>
<comment type="pathway">
    <text evidence="2 12">Carbohydrate degradation; glycolysis; pyruvate from D-glyceraldehyde 3-phosphate: step 2/5.</text>
</comment>
<dbReference type="PROSITE" id="PS00111">
    <property type="entry name" value="PGLYCERATE_KINASE"/>
    <property type="match status" value="1"/>
</dbReference>
<name>A0A3A3YU22_9ACTN</name>
<evidence type="ECO:0000256" key="4">
    <source>
        <dbReference type="ARBA" id="ARBA00011245"/>
    </source>
</evidence>
<dbReference type="UniPathway" id="UPA00109">
    <property type="reaction ID" value="UER00185"/>
</dbReference>
<evidence type="ECO:0000256" key="15">
    <source>
        <dbReference type="RuleBase" id="RU000532"/>
    </source>
</evidence>
<dbReference type="AlphaFoldDB" id="A0A3A3YU22"/>
<evidence type="ECO:0000256" key="9">
    <source>
        <dbReference type="ARBA" id="ARBA00022777"/>
    </source>
</evidence>
<feature type="binding site" evidence="12 13">
    <location>
        <begin position="62"/>
        <end position="65"/>
    </location>
    <ligand>
        <name>substrate</name>
    </ligand>
</feature>
<dbReference type="InterPro" id="IPR001576">
    <property type="entry name" value="Phosphoglycerate_kinase"/>
</dbReference>
<feature type="binding site" evidence="12">
    <location>
        <position position="159"/>
    </location>
    <ligand>
        <name>substrate</name>
    </ligand>
</feature>
<feature type="binding site" evidence="12 14">
    <location>
        <position position="331"/>
    </location>
    <ligand>
        <name>ATP</name>
        <dbReference type="ChEBI" id="CHEBI:30616"/>
    </ligand>
</feature>
<dbReference type="Proteomes" id="UP000265614">
    <property type="component" value="Unassembled WGS sequence"/>
</dbReference>
<feature type="binding site" evidence="13">
    <location>
        <position position="39"/>
    </location>
    <ligand>
        <name>(2R)-3-phosphoglycerate</name>
        <dbReference type="ChEBI" id="CHEBI:58272"/>
    </ligand>
</feature>
<protein>
    <recommendedName>
        <fullName evidence="6 12">Phosphoglycerate kinase</fullName>
        <ecNumber evidence="5 12">2.7.2.3</ecNumber>
    </recommendedName>
</protein>
<keyword evidence="7 12" id="KW-0808">Transferase</keyword>
<dbReference type="EMBL" id="QZEZ01000008">
    <property type="protein sequence ID" value="RJK93749.1"/>
    <property type="molecule type" value="Genomic_DNA"/>
</dbReference>
<proteinExistence type="inferred from homology"/>
<comment type="caution">
    <text evidence="16">The sequence shown here is derived from an EMBL/GenBank/DDBJ whole genome shotgun (WGS) entry which is preliminary data.</text>
</comment>
<organism evidence="16 17">
    <name type="scientific">Vallicoccus soli</name>
    <dbReference type="NCBI Taxonomy" id="2339232"/>
    <lineage>
        <taxon>Bacteria</taxon>
        <taxon>Bacillati</taxon>
        <taxon>Actinomycetota</taxon>
        <taxon>Actinomycetes</taxon>
        <taxon>Motilibacterales</taxon>
        <taxon>Vallicoccaceae</taxon>
        <taxon>Vallicoccus</taxon>
    </lineage>
</organism>